<dbReference type="InterPro" id="IPR004603">
    <property type="entry name" value="DNA_mismatch_endonuc_vsr"/>
</dbReference>
<keyword evidence="3 6" id="KW-0227">DNA damage</keyword>
<protein>
    <recommendedName>
        <fullName evidence="6">Very short patch repair endonuclease</fullName>
        <ecNumber evidence="6">3.1.-.-</ecNumber>
    </recommendedName>
</protein>
<dbReference type="GO" id="GO:0004519">
    <property type="term" value="F:endonuclease activity"/>
    <property type="evidence" value="ECO:0007669"/>
    <property type="project" value="UniProtKB-KW"/>
</dbReference>
<dbReference type="EC" id="3.1.-.-" evidence="6"/>
<dbReference type="GO" id="GO:0006298">
    <property type="term" value="P:mismatch repair"/>
    <property type="evidence" value="ECO:0007669"/>
    <property type="project" value="UniProtKB-UniRule"/>
</dbReference>
<reference evidence="7 8" key="1">
    <citation type="journal article" date="2004" name="Nat. Genet.">
        <title>Evidence in the Legionella pneumophila genome for exploitation of host cell functions and high genome plasticity.</title>
        <authorList>
            <person name="Cazalet C."/>
            <person name="Rusniok C."/>
            <person name="Bruggemann H."/>
            <person name="Zidane N."/>
            <person name="Magnier A."/>
            <person name="Ma L."/>
            <person name="Tichit M."/>
            <person name="Jarraud S."/>
            <person name="Bouchier C."/>
            <person name="Vandenesch F."/>
            <person name="Kunst F."/>
            <person name="Etienne J."/>
            <person name="Glaser P."/>
            <person name="Buchrieser C."/>
        </authorList>
    </citation>
    <scope>NUCLEOTIDE SEQUENCE [LARGE SCALE GENOMIC DNA]</scope>
    <source>
        <strain evidence="7 8">Lens</strain>
    </source>
</reference>
<comment type="similarity">
    <text evidence="6">Belongs to the vsr family.</text>
</comment>
<dbReference type="InterPro" id="IPR011335">
    <property type="entry name" value="Restrct_endonuc-II-like"/>
</dbReference>
<evidence type="ECO:0000313" key="7">
    <source>
        <dbReference type="EMBL" id="CAH14375.1"/>
    </source>
</evidence>
<accession>Q5X076</accession>
<dbReference type="NCBIfam" id="TIGR00632">
    <property type="entry name" value="vsr"/>
    <property type="match status" value="1"/>
</dbReference>
<proteinExistence type="inferred from homology"/>
<evidence type="ECO:0000256" key="6">
    <source>
        <dbReference type="PIRNR" id="PIRNR018267"/>
    </source>
</evidence>
<evidence type="ECO:0000256" key="1">
    <source>
        <dbReference type="ARBA" id="ARBA00022722"/>
    </source>
</evidence>
<keyword evidence="2 6" id="KW-0255">Endonuclease</keyword>
<dbReference type="Gene3D" id="3.40.960.10">
    <property type="entry name" value="VSR Endonuclease"/>
    <property type="match status" value="1"/>
</dbReference>
<keyword evidence="1 6" id="KW-0540">Nuclease</keyword>
<organism evidence="7 8">
    <name type="scientific">Legionella pneumophila (strain Lens)</name>
    <dbReference type="NCBI Taxonomy" id="297245"/>
    <lineage>
        <taxon>Bacteria</taxon>
        <taxon>Pseudomonadati</taxon>
        <taxon>Pseudomonadota</taxon>
        <taxon>Gammaproteobacteria</taxon>
        <taxon>Legionellales</taxon>
        <taxon>Legionellaceae</taxon>
        <taxon>Legionella</taxon>
    </lineage>
</organism>
<dbReference type="GO" id="GO:0016787">
    <property type="term" value="F:hydrolase activity"/>
    <property type="evidence" value="ECO:0007669"/>
    <property type="project" value="UniProtKB-KW"/>
</dbReference>
<dbReference type="Pfam" id="PF03852">
    <property type="entry name" value="Vsr"/>
    <property type="match status" value="1"/>
</dbReference>
<dbReference type="EMBL" id="CR628337">
    <property type="protein sequence ID" value="CAH14375.1"/>
    <property type="molecule type" value="Genomic_DNA"/>
</dbReference>
<dbReference type="HOGENOM" id="CLU_111913_1_1_6"/>
<dbReference type="PIRSF" id="PIRSF018267">
    <property type="entry name" value="VSR_endonuc"/>
    <property type="match status" value="1"/>
</dbReference>
<dbReference type="KEGG" id="lpf:lpl0146"/>
<sequence>MTDKITPEHRSRNMAAIKNKNTRPELEVRSYLFKNGFRYRLHRKDLPGKPDLTLTKYKTVIFINGCFWHRHTGCKLAYTPKSNFEFWEQKFRKNVANDLKKLKQLKMLGWKVIIVWECEIKDKNYHWIDNEIKNGLDKNKY</sequence>
<dbReference type="RefSeq" id="WP_011214425.1">
    <property type="nucleotide sequence ID" value="NC_006369.1"/>
</dbReference>
<keyword evidence="5 6" id="KW-0234">DNA repair</keyword>
<name>Q5X076_LEGPL</name>
<gene>
    <name evidence="7" type="ordered locus">lpl0146</name>
</gene>
<dbReference type="AlphaFoldDB" id="Q5X076"/>
<evidence type="ECO:0000256" key="2">
    <source>
        <dbReference type="ARBA" id="ARBA00022759"/>
    </source>
</evidence>
<dbReference type="CDD" id="cd00221">
    <property type="entry name" value="Vsr"/>
    <property type="match status" value="1"/>
</dbReference>
<evidence type="ECO:0000256" key="3">
    <source>
        <dbReference type="ARBA" id="ARBA00022763"/>
    </source>
</evidence>
<keyword evidence="4 6" id="KW-0378">Hydrolase</keyword>
<comment type="function">
    <text evidence="6">May nick specific sequences that contain T:G mispairs resulting from m5C-deamination.</text>
</comment>
<dbReference type="LegioList" id="lpl0146"/>
<evidence type="ECO:0000256" key="5">
    <source>
        <dbReference type="ARBA" id="ARBA00023204"/>
    </source>
</evidence>
<dbReference type="SUPFAM" id="SSF52980">
    <property type="entry name" value="Restriction endonuclease-like"/>
    <property type="match status" value="1"/>
</dbReference>
<dbReference type="Proteomes" id="UP000002517">
    <property type="component" value="Chromosome"/>
</dbReference>
<dbReference type="REBASE" id="10496">
    <property type="entry name" value="V.LpnLORF145P"/>
</dbReference>
<evidence type="ECO:0000313" key="8">
    <source>
        <dbReference type="Proteomes" id="UP000002517"/>
    </source>
</evidence>
<evidence type="ECO:0000256" key="4">
    <source>
        <dbReference type="ARBA" id="ARBA00022801"/>
    </source>
</evidence>